<keyword evidence="2" id="KW-1185">Reference proteome</keyword>
<protein>
    <submittedName>
        <fullName evidence="1">Uncharacterized protein</fullName>
    </submittedName>
</protein>
<sequence>MCREEEEEVEAPETGKYVLVKYCLTHDWRSGEHGKVREGKKKQQGLSWLPRILHLHIQQQTVRSFFLNWLCKKQKQQHLLLQMSSVRKSGGNPPLSSIEK</sequence>
<evidence type="ECO:0000313" key="1">
    <source>
        <dbReference type="EMBL" id="TMS14335.1"/>
    </source>
</evidence>
<proteinExistence type="predicted"/>
<comment type="caution">
    <text evidence="1">The sequence shown here is derived from an EMBL/GenBank/DDBJ whole genome shotgun (WGS) entry which is preliminary data.</text>
</comment>
<reference evidence="1" key="1">
    <citation type="submission" date="2018-11" db="EMBL/GenBank/DDBJ databases">
        <title>The sequence and de novo assembly of Larimichthys crocea genome using PacBio and Hi-C technologies.</title>
        <authorList>
            <person name="Xu P."/>
            <person name="Chen B."/>
            <person name="Zhou Z."/>
            <person name="Ke Q."/>
            <person name="Wu Y."/>
            <person name="Bai H."/>
            <person name="Pu F."/>
        </authorList>
    </citation>
    <scope>NUCLEOTIDE SEQUENCE</scope>
    <source>
        <tissue evidence="1">Muscle</tissue>
    </source>
</reference>
<dbReference type="Proteomes" id="UP000793456">
    <property type="component" value="Chromosome X"/>
</dbReference>
<organism evidence="1 2">
    <name type="scientific">Larimichthys crocea</name>
    <name type="common">Large yellow croaker</name>
    <name type="synonym">Pseudosciaena crocea</name>
    <dbReference type="NCBI Taxonomy" id="215358"/>
    <lineage>
        <taxon>Eukaryota</taxon>
        <taxon>Metazoa</taxon>
        <taxon>Chordata</taxon>
        <taxon>Craniata</taxon>
        <taxon>Vertebrata</taxon>
        <taxon>Euteleostomi</taxon>
        <taxon>Actinopterygii</taxon>
        <taxon>Neopterygii</taxon>
        <taxon>Teleostei</taxon>
        <taxon>Neoteleostei</taxon>
        <taxon>Acanthomorphata</taxon>
        <taxon>Eupercaria</taxon>
        <taxon>Sciaenidae</taxon>
        <taxon>Larimichthys</taxon>
    </lineage>
</organism>
<name>A0ACD3R4L3_LARCR</name>
<gene>
    <name evidence="1" type="ORF">E3U43_022815</name>
</gene>
<dbReference type="EMBL" id="CM011683">
    <property type="protein sequence ID" value="TMS14335.1"/>
    <property type="molecule type" value="Genomic_DNA"/>
</dbReference>
<evidence type="ECO:0000313" key="2">
    <source>
        <dbReference type="Proteomes" id="UP000793456"/>
    </source>
</evidence>
<accession>A0ACD3R4L3</accession>